<dbReference type="PRINTS" id="PR00722">
    <property type="entry name" value="CHYMOTRYPSIN"/>
</dbReference>
<evidence type="ECO:0000256" key="4">
    <source>
        <dbReference type="ARBA" id="ARBA00022801"/>
    </source>
</evidence>
<name>T1JI71_STRMM</name>
<dbReference type="AlphaFoldDB" id="T1JI71"/>
<reference evidence="13" key="2">
    <citation type="submission" date="2015-02" db="UniProtKB">
        <authorList>
            <consortium name="EnsemblMetazoa"/>
        </authorList>
    </citation>
    <scope>IDENTIFICATION</scope>
</reference>
<dbReference type="PANTHER" id="PTHR24252:SF7">
    <property type="entry name" value="HYALIN"/>
    <property type="match status" value="1"/>
</dbReference>
<accession>T1JI71</accession>
<evidence type="ECO:0000256" key="11">
    <source>
        <dbReference type="SAM" id="SignalP"/>
    </source>
</evidence>
<evidence type="ECO:0000313" key="13">
    <source>
        <dbReference type="EnsemblMetazoa" id="SMAR013552-PA"/>
    </source>
</evidence>
<evidence type="ECO:0000256" key="3">
    <source>
        <dbReference type="ARBA" id="ARBA00022729"/>
    </source>
</evidence>
<dbReference type="STRING" id="126957.T1JI71"/>
<evidence type="ECO:0000256" key="1">
    <source>
        <dbReference type="ARBA" id="ARBA00022659"/>
    </source>
</evidence>
<evidence type="ECO:0000313" key="14">
    <source>
        <dbReference type="Proteomes" id="UP000014500"/>
    </source>
</evidence>
<keyword evidence="2 10" id="KW-0645">Protease</keyword>
<dbReference type="CDD" id="cd00190">
    <property type="entry name" value="Tryp_SPc"/>
    <property type="match status" value="1"/>
</dbReference>
<dbReference type="InterPro" id="IPR033116">
    <property type="entry name" value="TRYPSIN_SER"/>
</dbReference>
<organism evidence="13 14">
    <name type="scientific">Strigamia maritima</name>
    <name type="common">European centipede</name>
    <name type="synonym">Geophilus maritimus</name>
    <dbReference type="NCBI Taxonomy" id="126957"/>
    <lineage>
        <taxon>Eukaryota</taxon>
        <taxon>Metazoa</taxon>
        <taxon>Ecdysozoa</taxon>
        <taxon>Arthropoda</taxon>
        <taxon>Myriapoda</taxon>
        <taxon>Chilopoda</taxon>
        <taxon>Pleurostigmophora</taxon>
        <taxon>Geophilomorpha</taxon>
        <taxon>Linotaeniidae</taxon>
        <taxon>Strigamia</taxon>
    </lineage>
</organism>
<evidence type="ECO:0000256" key="9">
    <source>
        <dbReference type="ARBA" id="ARBA00066707"/>
    </source>
</evidence>
<dbReference type="InterPro" id="IPR001314">
    <property type="entry name" value="Peptidase_S1A"/>
</dbReference>
<dbReference type="SUPFAM" id="SSF50494">
    <property type="entry name" value="Trypsin-like serine proteases"/>
    <property type="match status" value="1"/>
</dbReference>
<dbReference type="GO" id="GO:0006508">
    <property type="term" value="P:proteolysis"/>
    <property type="evidence" value="ECO:0007669"/>
    <property type="project" value="UniProtKB-KW"/>
</dbReference>
<dbReference type="PROSITE" id="PS00135">
    <property type="entry name" value="TRYPSIN_SER"/>
    <property type="match status" value="1"/>
</dbReference>
<dbReference type="GO" id="GO:0042381">
    <property type="term" value="P:hemolymph coagulation"/>
    <property type="evidence" value="ECO:0007669"/>
    <property type="project" value="UniProtKB-KW"/>
</dbReference>
<dbReference type="PROSITE" id="PS00134">
    <property type="entry name" value="TRYPSIN_HIS"/>
    <property type="match status" value="1"/>
</dbReference>
<dbReference type="EMBL" id="JH431830">
    <property type="status" value="NOT_ANNOTATED_CDS"/>
    <property type="molecule type" value="Genomic_DNA"/>
</dbReference>
<keyword evidence="3 11" id="KW-0732">Signal</keyword>
<feature type="chain" id="PRO_5004580346" description="limulus clotting factor C" evidence="11">
    <location>
        <begin position="24"/>
        <end position="359"/>
    </location>
</feature>
<proteinExistence type="predicted"/>
<dbReference type="InterPro" id="IPR043504">
    <property type="entry name" value="Peptidase_S1_PA_chymotrypsin"/>
</dbReference>
<evidence type="ECO:0000256" key="5">
    <source>
        <dbReference type="ARBA" id="ARBA00022820"/>
    </source>
</evidence>
<dbReference type="SMART" id="SM00020">
    <property type="entry name" value="Tryp_SPc"/>
    <property type="match status" value="1"/>
</dbReference>
<dbReference type="GO" id="GO:0004252">
    <property type="term" value="F:serine-type endopeptidase activity"/>
    <property type="evidence" value="ECO:0007669"/>
    <property type="project" value="InterPro"/>
</dbReference>
<dbReference type="Pfam" id="PF00089">
    <property type="entry name" value="Trypsin"/>
    <property type="match status" value="1"/>
</dbReference>
<keyword evidence="1" id="KW-0768">Sushi</keyword>
<evidence type="ECO:0000259" key="12">
    <source>
        <dbReference type="PROSITE" id="PS50240"/>
    </source>
</evidence>
<keyword evidence="7" id="KW-1015">Disulfide bond</keyword>
<evidence type="ECO:0000256" key="8">
    <source>
        <dbReference type="ARBA" id="ARBA00052079"/>
    </source>
</evidence>
<feature type="domain" description="Peptidase S1" evidence="12">
    <location>
        <begin position="111"/>
        <end position="358"/>
    </location>
</feature>
<dbReference type="PANTHER" id="PTHR24252">
    <property type="entry name" value="ACROSIN-RELATED"/>
    <property type="match status" value="1"/>
</dbReference>
<sequence length="359" mass="39742">MSAIAVLFCLFVTTLHLLCPVTGNVPRPCSFGDPNRRQHGFCVHSRQCNSGQEIGKTNPACRSDTGRRLVCCANYKPIRKAKPKGKNAGSCGFRPLSLLTPRTEEMETEAIIGGSEALRFSWPWMAAIYENRNFLCGGALISPNCILTAAHCFDGKQNQPENYFTRLGEHNLFVDTKDEYPEEIASSTIHVHPKFEVNCSDNDIAVIRLKTPSQLTPVCLPNNKEDSKLKGNVGVVTGWGTIKYDAQYREPFSSFLQEIAISVKSTSYCDEHYKAIPEYNTAFKHGIEDRRFICAGVEDGSRDACLGDSGGPLVVESSPQVWHQVGVVCIGYGCGMKGYPGVYTRVSEYLPWIEQFCSN</sequence>
<comment type="catalytic activity">
    <reaction evidence="8">
        <text>Selective cleavage of 103-Arg-|-Ser-104 and 124-Ile-|-Ile-125 bonds in Limulus clotting factor B to form activated factor B. Cleavage of -Pro-Arg-|-Xaa- bonds in synthetic substrates.</text>
        <dbReference type="EC" id="3.4.21.84"/>
    </reaction>
</comment>
<keyword evidence="14" id="KW-1185">Reference proteome</keyword>
<feature type="signal peptide" evidence="11">
    <location>
        <begin position="1"/>
        <end position="23"/>
    </location>
</feature>
<dbReference type="Gene3D" id="2.40.10.10">
    <property type="entry name" value="Trypsin-like serine proteases"/>
    <property type="match status" value="1"/>
</dbReference>
<dbReference type="PhylomeDB" id="T1JI71"/>
<dbReference type="PROSITE" id="PS50240">
    <property type="entry name" value="TRYPSIN_DOM"/>
    <property type="match status" value="1"/>
</dbReference>
<dbReference type="FunFam" id="2.40.10.10:FF:000120">
    <property type="entry name" value="Putative serine protease"/>
    <property type="match status" value="1"/>
</dbReference>
<keyword evidence="4 10" id="KW-0378">Hydrolase</keyword>
<evidence type="ECO:0000256" key="10">
    <source>
        <dbReference type="RuleBase" id="RU363034"/>
    </source>
</evidence>
<evidence type="ECO:0000256" key="6">
    <source>
        <dbReference type="ARBA" id="ARBA00022825"/>
    </source>
</evidence>
<dbReference type="eggNOG" id="KOG3627">
    <property type="taxonomic scope" value="Eukaryota"/>
</dbReference>
<evidence type="ECO:0000256" key="2">
    <source>
        <dbReference type="ARBA" id="ARBA00022670"/>
    </source>
</evidence>
<dbReference type="InterPro" id="IPR001254">
    <property type="entry name" value="Trypsin_dom"/>
</dbReference>
<dbReference type="InterPro" id="IPR009003">
    <property type="entry name" value="Peptidase_S1_PA"/>
</dbReference>
<dbReference type="Proteomes" id="UP000014500">
    <property type="component" value="Unassembled WGS sequence"/>
</dbReference>
<dbReference type="EnsemblMetazoa" id="SMAR013552-RA">
    <property type="protein sequence ID" value="SMAR013552-PA"/>
    <property type="gene ID" value="SMAR013552"/>
</dbReference>
<keyword evidence="6 10" id="KW-0720">Serine protease</keyword>
<keyword evidence="5" id="KW-0353">Hemolymph clotting</keyword>
<reference evidence="14" key="1">
    <citation type="submission" date="2011-05" db="EMBL/GenBank/DDBJ databases">
        <authorList>
            <person name="Richards S.R."/>
            <person name="Qu J."/>
            <person name="Jiang H."/>
            <person name="Jhangiani S.N."/>
            <person name="Agravi P."/>
            <person name="Goodspeed R."/>
            <person name="Gross S."/>
            <person name="Mandapat C."/>
            <person name="Jackson L."/>
            <person name="Mathew T."/>
            <person name="Pu L."/>
            <person name="Thornton R."/>
            <person name="Saada N."/>
            <person name="Wilczek-Boney K.B."/>
            <person name="Lee S."/>
            <person name="Kovar C."/>
            <person name="Wu Y."/>
            <person name="Scherer S.E."/>
            <person name="Worley K.C."/>
            <person name="Muzny D.M."/>
            <person name="Gibbs R."/>
        </authorList>
    </citation>
    <scope>NUCLEOTIDE SEQUENCE</scope>
    <source>
        <strain evidence="14">Brora</strain>
    </source>
</reference>
<evidence type="ECO:0000256" key="7">
    <source>
        <dbReference type="ARBA" id="ARBA00023157"/>
    </source>
</evidence>
<dbReference type="HOGENOM" id="CLU_006842_0_3_1"/>
<dbReference type="EC" id="3.4.21.84" evidence="9"/>
<protein>
    <recommendedName>
        <fullName evidence="9">limulus clotting factor C</fullName>
        <ecNumber evidence="9">3.4.21.84</ecNumber>
    </recommendedName>
</protein>
<dbReference type="InterPro" id="IPR018114">
    <property type="entry name" value="TRYPSIN_HIS"/>
</dbReference>